<dbReference type="AlphaFoldDB" id="A0A975WAM6"/>
<keyword evidence="2" id="KW-1185">Reference proteome</keyword>
<comment type="caution">
    <text evidence="1">The sequence shown here is derived from an EMBL/GenBank/DDBJ whole genome shotgun (WGS) entry which is preliminary data.</text>
</comment>
<organism evidence="1 2">
    <name type="scientific">Marinovum algicola</name>
    <dbReference type="NCBI Taxonomy" id="42444"/>
    <lineage>
        <taxon>Bacteria</taxon>
        <taxon>Pseudomonadati</taxon>
        <taxon>Pseudomonadota</taxon>
        <taxon>Alphaproteobacteria</taxon>
        <taxon>Rhodobacterales</taxon>
        <taxon>Roseobacteraceae</taxon>
        <taxon>Marinovum</taxon>
    </lineage>
</organism>
<evidence type="ECO:0000313" key="1">
    <source>
        <dbReference type="EMBL" id="SEJ58984.1"/>
    </source>
</evidence>
<protein>
    <submittedName>
        <fullName evidence="1">Uncharacterized protein</fullName>
    </submittedName>
</protein>
<dbReference type="RefSeq" id="WP_074836791.1">
    <property type="nucleotide sequence ID" value="NZ_FNYY01000007.1"/>
</dbReference>
<dbReference type="EMBL" id="FNYY01000007">
    <property type="protein sequence ID" value="SEJ58984.1"/>
    <property type="molecule type" value="Genomic_DNA"/>
</dbReference>
<gene>
    <name evidence="1" type="ORF">SAMN04487940_107193</name>
</gene>
<name>A0A975WAM6_9RHOB</name>
<evidence type="ECO:0000313" key="2">
    <source>
        <dbReference type="Proteomes" id="UP000182932"/>
    </source>
</evidence>
<sequence length="245" mass="27086">MPDKAKIEVKDGKSKVEIDGDADFARRALSRIAGLGVPLAVLGTSGLSDILIDCPPGLAGKDVPCVPPGQAKKSVTAEDWASRNDEDVHLHLIERQRDIDREIEREYDLDIEVEDGADLDPFVNDFALTQERIVEIFALDPAPENHAYIIIDGQPVLLDKENYRRIRLLRGLQDVQVFDVEDLDLTSLAGHDRLLATYDLPEPEPDHYYAAVDGEVLLMPLRAYEMIQLLRIAAIAPSSLVAQGG</sequence>
<reference evidence="1 2" key="1">
    <citation type="submission" date="2016-10" db="EMBL/GenBank/DDBJ databases">
        <authorList>
            <person name="Varghese N."/>
            <person name="Submissions S."/>
        </authorList>
    </citation>
    <scope>NUCLEOTIDE SEQUENCE [LARGE SCALE GENOMIC DNA]</scope>
    <source>
        <strain evidence="1 2">FF3</strain>
    </source>
</reference>
<proteinExistence type="predicted"/>
<accession>A0A975WAM6</accession>
<dbReference type="Proteomes" id="UP000182932">
    <property type="component" value="Unassembled WGS sequence"/>
</dbReference>
<dbReference type="GeneID" id="80818672"/>